<reference evidence="1" key="1">
    <citation type="journal article" date="2020" name="Cell Chem. Biol.">
        <title>A biaryl-linked tripeptide from Planomonospora reveals a widespread class of minimal RiPP gene clusters.</title>
        <authorList>
            <person name="Zdouc M.M."/>
            <person name="Alanjary M.M."/>
            <person name="Zarazua G.S."/>
            <person name="Maffioli S.I."/>
            <person name="Crusemann M."/>
            <person name="Medema M.H."/>
            <person name="Donadio S."/>
            <person name="Sosio M."/>
        </authorList>
    </citation>
    <scope>NUCLEOTIDE SEQUENCE</scope>
    <source>
        <strain evidence="1">ID107089</strain>
    </source>
</reference>
<proteinExistence type="predicted"/>
<sequence>MRIPGTDRIRLIAIAETDGLGAAPGFVPRPPGLVAATREDGDLIAVTRTHTLTVGPRIPEHPPYGSGETAR</sequence>
<dbReference type="AlphaFoldDB" id="A0A891LX50"/>
<protein>
    <submittedName>
        <fullName evidence="1">Uncharacterized protein</fullName>
    </submittedName>
</protein>
<name>A0A891LX50_9ACTN</name>
<evidence type="ECO:0000313" key="1">
    <source>
        <dbReference type="EMBL" id="QRM13817.1"/>
    </source>
</evidence>
<accession>A0A891LX50</accession>
<organism evidence="1">
    <name type="scientific">Planomonospora sp</name>
    <dbReference type="NCBI Taxonomy" id="2028102"/>
    <lineage>
        <taxon>Bacteria</taxon>
        <taxon>Bacillati</taxon>
        <taxon>Actinomycetota</taxon>
        <taxon>Actinomycetes</taxon>
        <taxon>Streptosporangiales</taxon>
        <taxon>Streptosporangiaceae</taxon>
        <taxon>Planomonospora</taxon>
    </lineage>
</organism>
<dbReference type="EMBL" id="MW201789">
    <property type="protein sequence ID" value="QRM13817.1"/>
    <property type="molecule type" value="Genomic_DNA"/>
</dbReference>